<dbReference type="AlphaFoldDB" id="A0A1R2AUL9"/>
<evidence type="ECO:0000256" key="24">
    <source>
        <dbReference type="ARBA" id="ARBA00046376"/>
    </source>
</evidence>
<feature type="transmembrane region" description="Helical" evidence="25">
    <location>
        <begin position="313"/>
        <end position="331"/>
    </location>
</feature>
<comment type="catalytic activity">
    <reaction evidence="16">
        <text>L-lysyl-L-lysine(out) = L-lysyl-L-lysine(in)</text>
        <dbReference type="Rhea" id="RHEA:79403"/>
        <dbReference type="ChEBI" id="CHEBI:229956"/>
    </reaction>
</comment>
<keyword evidence="7" id="KW-0458">Lysosome</keyword>
<evidence type="ECO:0000256" key="15">
    <source>
        <dbReference type="ARBA" id="ARBA00044899"/>
    </source>
</evidence>
<dbReference type="PROSITE" id="PS50850">
    <property type="entry name" value="MFS"/>
    <property type="match status" value="1"/>
</dbReference>
<evidence type="ECO:0000256" key="25">
    <source>
        <dbReference type="SAM" id="Phobius"/>
    </source>
</evidence>
<feature type="transmembrane region" description="Helical" evidence="25">
    <location>
        <begin position="373"/>
        <end position="394"/>
    </location>
</feature>
<comment type="catalytic activity">
    <reaction evidence="19">
        <text>L-alanyl-L-lysine(out) = L-alanyl-L-lysine(in)</text>
        <dbReference type="Rhea" id="RHEA:79415"/>
        <dbReference type="ChEBI" id="CHEBI:192470"/>
    </reaction>
</comment>
<evidence type="ECO:0000256" key="2">
    <source>
        <dbReference type="ARBA" id="ARBA00008335"/>
    </source>
</evidence>
<comment type="subunit">
    <text evidence="24">Homodimer. Interacts with lysosomal protein GLMP (via lumenal domain); the interaction starts while both proteins are still in the endoplasmic reticulum and is required for stabilization of MFSD1 in lysosomes but has no direct effect on its targeting to lysosomes or transporter activity.</text>
</comment>
<evidence type="ECO:0000256" key="16">
    <source>
        <dbReference type="ARBA" id="ARBA00044900"/>
    </source>
</evidence>
<feature type="transmembrane region" description="Helical" evidence="25">
    <location>
        <begin position="343"/>
        <end position="361"/>
    </location>
</feature>
<evidence type="ECO:0000256" key="11">
    <source>
        <dbReference type="ARBA" id="ARBA00044884"/>
    </source>
</evidence>
<dbReference type="GO" id="GO:0022857">
    <property type="term" value="F:transmembrane transporter activity"/>
    <property type="evidence" value="ECO:0007669"/>
    <property type="project" value="InterPro"/>
</dbReference>
<evidence type="ECO:0000256" key="13">
    <source>
        <dbReference type="ARBA" id="ARBA00044893"/>
    </source>
</evidence>
<evidence type="ECO:0000256" key="3">
    <source>
        <dbReference type="ARBA" id="ARBA00022448"/>
    </source>
</evidence>
<dbReference type="OrthoDB" id="424834at2759"/>
<evidence type="ECO:0000313" key="27">
    <source>
        <dbReference type="EMBL" id="OMJ68155.1"/>
    </source>
</evidence>
<evidence type="ECO:0000256" key="6">
    <source>
        <dbReference type="ARBA" id="ARBA00023136"/>
    </source>
</evidence>
<dbReference type="InterPro" id="IPR020846">
    <property type="entry name" value="MFS_dom"/>
</dbReference>
<feature type="transmembrane region" description="Helical" evidence="25">
    <location>
        <begin position="34"/>
        <end position="53"/>
    </location>
</feature>
<evidence type="ECO:0000256" key="9">
    <source>
        <dbReference type="ARBA" id="ARBA00044878"/>
    </source>
</evidence>
<dbReference type="SUPFAM" id="SSF103473">
    <property type="entry name" value="MFS general substrate transporter"/>
    <property type="match status" value="1"/>
</dbReference>
<evidence type="ECO:0000256" key="23">
    <source>
        <dbReference type="ARBA" id="ARBA00045709"/>
    </source>
</evidence>
<name>A0A1R2AUL9_9CILI</name>
<keyword evidence="5 25" id="KW-1133">Transmembrane helix</keyword>
<feature type="transmembrane region" description="Helical" evidence="25">
    <location>
        <begin position="103"/>
        <end position="125"/>
    </location>
</feature>
<comment type="catalytic activity">
    <reaction evidence="8">
        <text>L-lysyl-L-alanine(out) = L-lysyl-L-alanine(in)</text>
        <dbReference type="Rhea" id="RHEA:79399"/>
        <dbReference type="ChEBI" id="CHEBI:229954"/>
    </reaction>
</comment>
<dbReference type="GO" id="GO:0005765">
    <property type="term" value="C:lysosomal membrane"/>
    <property type="evidence" value="ECO:0007669"/>
    <property type="project" value="UniProtKB-SubCell"/>
</dbReference>
<evidence type="ECO:0000256" key="5">
    <source>
        <dbReference type="ARBA" id="ARBA00022989"/>
    </source>
</evidence>
<dbReference type="PANTHER" id="PTHR23512">
    <property type="entry name" value="MAJOR FACILITATOR SUPERFAMILY DOMAIN-CONTAINING PROTEIN 1"/>
    <property type="match status" value="1"/>
</dbReference>
<keyword evidence="4 25" id="KW-0812">Transmembrane</keyword>
<feature type="transmembrane region" description="Helical" evidence="25">
    <location>
        <begin position="285"/>
        <end position="306"/>
    </location>
</feature>
<evidence type="ECO:0000256" key="18">
    <source>
        <dbReference type="ARBA" id="ARBA00044912"/>
    </source>
</evidence>
<comment type="function">
    <text evidence="23">Lysosomal dipeptide uniporter that selectively exports lysine, arginine or histidine-containing dipeptides with a net positive charge from the lysosome lumen into the cytosol. Could play a role in a specific type of protein O-glycosylation indirectly regulating macrophages migration and tissue invasion. Also essential for liver homeostasis.</text>
</comment>
<reference evidence="27 28" key="1">
    <citation type="submission" date="2016-11" db="EMBL/GenBank/DDBJ databases">
        <title>The macronuclear genome of Stentor coeruleus: a giant cell with tiny introns.</title>
        <authorList>
            <person name="Slabodnick M."/>
            <person name="Ruby J.G."/>
            <person name="Reiff S.B."/>
            <person name="Swart E.C."/>
            <person name="Gosai S."/>
            <person name="Prabakaran S."/>
            <person name="Witkowska E."/>
            <person name="Larue G.E."/>
            <person name="Fisher S."/>
            <person name="Freeman R.M."/>
            <person name="Gunawardena J."/>
            <person name="Chu W."/>
            <person name="Stover N.A."/>
            <person name="Gregory B.D."/>
            <person name="Nowacki M."/>
            <person name="Derisi J."/>
            <person name="Roy S.W."/>
            <person name="Marshall W.F."/>
            <person name="Sood P."/>
        </authorList>
    </citation>
    <scope>NUCLEOTIDE SEQUENCE [LARGE SCALE GENOMIC DNA]</scope>
    <source>
        <strain evidence="27">WM001</strain>
    </source>
</reference>
<proteinExistence type="inferred from homology"/>
<feature type="transmembrane region" description="Helical" evidence="25">
    <location>
        <begin position="406"/>
        <end position="431"/>
    </location>
</feature>
<evidence type="ECO:0000256" key="12">
    <source>
        <dbReference type="ARBA" id="ARBA00044891"/>
    </source>
</evidence>
<keyword evidence="3" id="KW-0813">Transport</keyword>
<keyword evidence="28" id="KW-1185">Reference proteome</keyword>
<accession>A0A1R2AUL9</accession>
<comment type="catalytic activity">
    <reaction evidence="13">
        <text>L-alpha-aminoacyl-L-lysine(out) = L-alpha-aminoacyl-L-lysine(in)</text>
        <dbReference type="Rhea" id="RHEA:79383"/>
        <dbReference type="ChEBI" id="CHEBI:229966"/>
    </reaction>
</comment>
<dbReference type="InterPro" id="IPR052187">
    <property type="entry name" value="MFSD1"/>
</dbReference>
<feature type="transmembrane region" description="Helical" evidence="25">
    <location>
        <begin position="193"/>
        <end position="217"/>
    </location>
</feature>
<protein>
    <recommendedName>
        <fullName evidence="21">Lysosomal dipeptide transporter MFSD1</fullName>
    </recommendedName>
    <alternativeName>
        <fullName evidence="22">Major facilitator superfamily domain-containing protein 1</fullName>
    </alternativeName>
</protein>
<comment type="catalytic activity">
    <reaction evidence="15">
        <text>L-arginyl-L-alpha-amino acid(out) = L-arginyl-L-alpha-amino acid(in)</text>
        <dbReference type="Rhea" id="RHEA:79371"/>
        <dbReference type="ChEBI" id="CHEBI:84315"/>
    </reaction>
</comment>
<evidence type="ECO:0000256" key="4">
    <source>
        <dbReference type="ARBA" id="ARBA00022692"/>
    </source>
</evidence>
<comment type="catalytic activity">
    <reaction evidence="11">
        <text>L-alpha-aminoacyl-L-histidine(out) = L-alpha-aminoacyl-L-histidine(in)</text>
        <dbReference type="Rhea" id="RHEA:79375"/>
        <dbReference type="ChEBI" id="CHEBI:229967"/>
    </reaction>
</comment>
<evidence type="ECO:0000256" key="22">
    <source>
        <dbReference type="ARBA" id="ARBA00045018"/>
    </source>
</evidence>
<feature type="transmembrane region" description="Helical" evidence="25">
    <location>
        <begin position="76"/>
        <end position="96"/>
    </location>
</feature>
<comment type="catalytic activity">
    <reaction evidence="14">
        <text>L-aspartyl-L-lysine(out) = L-aspartyl-L-lysine(in)</text>
        <dbReference type="Rhea" id="RHEA:79411"/>
        <dbReference type="ChEBI" id="CHEBI:229953"/>
    </reaction>
</comment>
<evidence type="ECO:0000256" key="10">
    <source>
        <dbReference type="ARBA" id="ARBA00044881"/>
    </source>
</evidence>
<comment type="catalytic activity">
    <reaction evidence="17">
        <text>L-arginyl-glycine(out) = L-arginyl-glycine(in)</text>
        <dbReference type="Rhea" id="RHEA:79391"/>
        <dbReference type="ChEBI" id="CHEBI:229955"/>
    </reaction>
</comment>
<evidence type="ECO:0000256" key="14">
    <source>
        <dbReference type="ARBA" id="ARBA00044898"/>
    </source>
</evidence>
<evidence type="ECO:0000256" key="17">
    <source>
        <dbReference type="ARBA" id="ARBA00044903"/>
    </source>
</evidence>
<comment type="catalytic activity">
    <reaction evidence="10">
        <text>L-alpha-aminoacyl-L-arginine(out) = L-alpha-aminoacyl-L-arginine(in)</text>
        <dbReference type="Rhea" id="RHEA:79367"/>
        <dbReference type="ChEBI" id="CHEBI:229968"/>
    </reaction>
</comment>
<feature type="transmembrane region" description="Helical" evidence="25">
    <location>
        <begin position="244"/>
        <end position="265"/>
    </location>
</feature>
<feature type="domain" description="Major facilitator superfamily (MFS) profile" evidence="26">
    <location>
        <begin position="35"/>
        <end position="436"/>
    </location>
</feature>
<dbReference type="Pfam" id="PF07690">
    <property type="entry name" value="MFS_1"/>
    <property type="match status" value="1"/>
</dbReference>
<dbReference type="InterPro" id="IPR011701">
    <property type="entry name" value="MFS"/>
</dbReference>
<comment type="catalytic activity">
    <reaction evidence="20">
        <text>L-lysyl-glycine(out) = L-lysyl-glycine(in)</text>
        <dbReference type="Rhea" id="RHEA:79407"/>
        <dbReference type="ChEBI" id="CHEBI:191202"/>
    </reaction>
</comment>
<gene>
    <name evidence="27" type="ORF">SteCoe_34476</name>
</gene>
<comment type="catalytic activity">
    <reaction evidence="12">
        <text>L-lysyl-L-alpha-amino acid(out) = L-lysyl-L-alpha-amino acid(in)</text>
        <dbReference type="Rhea" id="RHEA:79387"/>
        <dbReference type="ChEBI" id="CHEBI:229965"/>
    </reaction>
</comment>
<dbReference type="EMBL" id="MPUH01001375">
    <property type="protein sequence ID" value="OMJ68155.1"/>
    <property type="molecule type" value="Genomic_DNA"/>
</dbReference>
<comment type="subcellular location">
    <subcellularLocation>
        <location evidence="1">Lysosome membrane</location>
        <topology evidence="1">Multi-pass membrane protein</topology>
    </subcellularLocation>
</comment>
<evidence type="ECO:0000256" key="19">
    <source>
        <dbReference type="ARBA" id="ARBA00044919"/>
    </source>
</evidence>
<comment type="catalytic activity">
    <reaction evidence="18">
        <text>L-histidyl-L-alpha-amino acid(out) = L-histidyl-L-alpha-amino acid(in)</text>
        <dbReference type="Rhea" id="RHEA:79379"/>
        <dbReference type="ChEBI" id="CHEBI:229964"/>
    </reaction>
</comment>
<evidence type="ECO:0000313" key="28">
    <source>
        <dbReference type="Proteomes" id="UP000187209"/>
    </source>
</evidence>
<comment type="caution">
    <text evidence="27">The sequence shown here is derived from an EMBL/GenBank/DDBJ whole genome shotgun (WGS) entry which is preliminary data.</text>
</comment>
<dbReference type="InterPro" id="IPR036259">
    <property type="entry name" value="MFS_trans_sf"/>
</dbReference>
<dbReference type="Proteomes" id="UP000187209">
    <property type="component" value="Unassembled WGS sequence"/>
</dbReference>
<evidence type="ECO:0000256" key="1">
    <source>
        <dbReference type="ARBA" id="ARBA00004155"/>
    </source>
</evidence>
<comment type="catalytic activity">
    <reaction evidence="9">
        <text>L-histidyl-glycine(out) = L-histidyl-glycine(in)</text>
        <dbReference type="Rhea" id="RHEA:79395"/>
        <dbReference type="ChEBI" id="CHEBI:229957"/>
    </reaction>
</comment>
<sequence length="456" mass="50724">MSIISDSDTEFFLGKSLNASIQLLPSNPQNPPRIRYLIILLAYVLCLGSYFIYDNPAALQTQLQHTLGIDSIKYNLFYSVYSFPNIIIPILGGYLVDRIGNRNCNIVFTLLILLGQALFTFSVIIDNYPMALAGRCLFGIGGESLNISQYNVIIGWAHAKEVSFVLGLAATLNRLSTAANDNAIPIIQEKTSLGFSLCIGVILCGISFMSAIILAWLDKNKSRFILENKKIEDEKFRIKDVREFGTSFWLLSFNACFLYCAIYCFNNVGSNYFQERFGYSTVESGHILSITFIVCVVLCPINGYILDKYGYRIYHIILSSFLATLSHVLFFATPSSKKPLAPIFYMFLLGLSFSLASAVIWSSISSVIKKGSGTAYGIILSLFNAGLVVFPPSIGALKDHTNRDHGYYWVSFELIILGMLAIVTSVLLYVFNKREGGSLCHGTNRISIELKEITKC</sequence>
<evidence type="ECO:0000256" key="8">
    <source>
        <dbReference type="ARBA" id="ARBA00044876"/>
    </source>
</evidence>
<dbReference type="PANTHER" id="PTHR23512:SF3">
    <property type="entry name" value="MAJOR FACILITATOR SUPERFAMILY DOMAIN-CONTAINING PROTEIN 1"/>
    <property type="match status" value="1"/>
</dbReference>
<dbReference type="Gene3D" id="1.20.1250.20">
    <property type="entry name" value="MFS general substrate transporter like domains"/>
    <property type="match status" value="2"/>
</dbReference>
<evidence type="ECO:0000259" key="26">
    <source>
        <dbReference type="PROSITE" id="PS50850"/>
    </source>
</evidence>
<organism evidence="27 28">
    <name type="scientific">Stentor coeruleus</name>
    <dbReference type="NCBI Taxonomy" id="5963"/>
    <lineage>
        <taxon>Eukaryota</taxon>
        <taxon>Sar</taxon>
        <taxon>Alveolata</taxon>
        <taxon>Ciliophora</taxon>
        <taxon>Postciliodesmatophora</taxon>
        <taxon>Heterotrichea</taxon>
        <taxon>Heterotrichida</taxon>
        <taxon>Stentoridae</taxon>
        <taxon>Stentor</taxon>
    </lineage>
</organism>
<keyword evidence="6 25" id="KW-0472">Membrane</keyword>
<evidence type="ECO:0000256" key="20">
    <source>
        <dbReference type="ARBA" id="ARBA00044924"/>
    </source>
</evidence>
<evidence type="ECO:0000256" key="21">
    <source>
        <dbReference type="ARBA" id="ARBA00044985"/>
    </source>
</evidence>
<evidence type="ECO:0000256" key="7">
    <source>
        <dbReference type="ARBA" id="ARBA00023228"/>
    </source>
</evidence>
<comment type="similarity">
    <text evidence="2">Belongs to the major facilitator superfamily.</text>
</comment>